<protein>
    <submittedName>
        <fullName evidence="1">Uncharacterized protein</fullName>
    </submittedName>
</protein>
<keyword evidence="2" id="KW-1185">Reference proteome</keyword>
<sequence>MTLSSERSHSGMEMPSARDCPTGVLNRHLCIRGHEKLQYGLKLQERDTGRCWERTGLMTFKGRNEWGNPYSYSIAILLTSSRSHSVSSSMALCNRGRIFRRQFERKKSAVSSANGASWTPDDGRGMSFTYAEYCSGESVEP</sequence>
<evidence type="ECO:0000313" key="1">
    <source>
        <dbReference type="EMBL" id="GBP61552.1"/>
    </source>
</evidence>
<comment type="caution">
    <text evidence="1">The sequence shown here is derived from an EMBL/GenBank/DDBJ whole genome shotgun (WGS) entry which is preliminary data.</text>
</comment>
<name>A0A4C1XF01_EUMVA</name>
<dbReference type="AlphaFoldDB" id="A0A4C1XF01"/>
<proteinExistence type="predicted"/>
<gene>
    <name evidence="1" type="ORF">EVAR_46413_1</name>
</gene>
<organism evidence="1 2">
    <name type="scientific">Eumeta variegata</name>
    <name type="common">Bagworm moth</name>
    <name type="synonym">Eumeta japonica</name>
    <dbReference type="NCBI Taxonomy" id="151549"/>
    <lineage>
        <taxon>Eukaryota</taxon>
        <taxon>Metazoa</taxon>
        <taxon>Ecdysozoa</taxon>
        <taxon>Arthropoda</taxon>
        <taxon>Hexapoda</taxon>
        <taxon>Insecta</taxon>
        <taxon>Pterygota</taxon>
        <taxon>Neoptera</taxon>
        <taxon>Endopterygota</taxon>
        <taxon>Lepidoptera</taxon>
        <taxon>Glossata</taxon>
        <taxon>Ditrysia</taxon>
        <taxon>Tineoidea</taxon>
        <taxon>Psychidae</taxon>
        <taxon>Oiketicinae</taxon>
        <taxon>Eumeta</taxon>
    </lineage>
</organism>
<dbReference type="Proteomes" id="UP000299102">
    <property type="component" value="Unassembled WGS sequence"/>
</dbReference>
<reference evidence="1 2" key="1">
    <citation type="journal article" date="2019" name="Commun. Biol.">
        <title>The bagworm genome reveals a unique fibroin gene that provides high tensile strength.</title>
        <authorList>
            <person name="Kono N."/>
            <person name="Nakamura H."/>
            <person name="Ohtoshi R."/>
            <person name="Tomita M."/>
            <person name="Numata K."/>
            <person name="Arakawa K."/>
        </authorList>
    </citation>
    <scope>NUCLEOTIDE SEQUENCE [LARGE SCALE GENOMIC DNA]</scope>
</reference>
<accession>A0A4C1XF01</accession>
<evidence type="ECO:0000313" key="2">
    <source>
        <dbReference type="Proteomes" id="UP000299102"/>
    </source>
</evidence>
<dbReference type="EMBL" id="BGZK01000817">
    <property type="protein sequence ID" value="GBP61552.1"/>
    <property type="molecule type" value="Genomic_DNA"/>
</dbReference>